<reference evidence="1" key="1">
    <citation type="submission" date="2018-05" db="EMBL/GenBank/DDBJ databases">
        <authorList>
            <person name="Lanie J.A."/>
            <person name="Ng W.-L."/>
            <person name="Kazmierczak K.M."/>
            <person name="Andrzejewski T.M."/>
            <person name="Davidsen T.M."/>
            <person name="Wayne K.J."/>
            <person name="Tettelin H."/>
            <person name="Glass J.I."/>
            <person name="Rusch D."/>
            <person name="Podicherti R."/>
            <person name="Tsui H.-C.T."/>
            <person name="Winkler M.E."/>
        </authorList>
    </citation>
    <scope>NUCLEOTIDE SEQUENCE</scope>
</reference>
<dbReference type="AlphaFoldDB" id="A0A382GFP1"/>
<gene>
    <name evidence="1" type="ORF">METZ01_LOCUS226880</name>
</gene>
<proteinExistence type="predicted"/>
<dbReference type="EMBL" id="UINC01055306">
    <property type="protein sequence ID" value="SVB74026.1"/>
    <property type="molecule type" value="Genomic_DNA"/>
</dbReference>
<feature type="non-terminal residue" evidence="1">
    <location>
        <position position="64"/>
    </location>
</feature>
<organism evidence="1">
    <name type="scientific">marine metagenome</name>
    <dbReference type="NCBI Taxonomy" id="408172"/>
    <lineage>
        <taxon>unclassified sequences</taxon>
        <taxon>metagenomes</taxon>
        <taxon>ecological metagenomes</taxon>
    </lineage>
</organism>
<evidence type="ECO:0000313" key="1">
    <source>
        <dbReference type="EMBL" id="SVB74026.1"/>
    </source>
</evidence>
<sequence length="64" mass="7046">MNISAPKNNITAVVSFGGSLEKLNSCLQALNTWIPQIIVVLPENNNIEKQITNKFNVSVCFQKA</sequence>
<protein>
    <submittedName>
        <fullName evidence="1">Uncharacterized protein</fullName>
    </submittedName>
</protein>
<accession>A0A382GFP1</accession>
<name>A0A382GFP1_9ZZZZ</name>